<keyword evidence="8" id="KW-1185">Reference proteome</keyword>
<proteinExistence type="inferred from homology"/>
<evidence type="ECO:0000256" key="5">
    <source>
        <dbReference type="SAM" id="SignalP"/>
    </source>
</evidence>
<reference evidence="7" key="1">
    <citation type="submission" date="2020-09" db="EMBL/GenBank/DDBJ databases">
        <title>Pelagicoccus enzymogenes sp. nov. with an EPS production, isolated from marine sediment.</title>
        <authorList>
            <person name="Feng X."/>
        </authorList>
    </citation>
    <scope>NUCLEOTIDE SEQUENCE</scope>
    <source>
        <strain evidence="7">NFK12</strain>
    </source>
</reference>
<dbReference type="Proteomes" id="UP000622317">
    <property type="component" value="Unassembled WGS sequence"/>
</dbReference>
<keyword evidence="5" id="KW-0732">Signal</keyword>
<keyword evidence="1 4" id="KW-0378">Hydrolase</keyword>
<feature type="signal peptide" evidence="5">
    <location>
        <begin position="1"/>
        <end position="20"/>
    </location>
</feature>
<dbReference type="RefSeq" id="WP_191615588.1">
    <property type="nucleotide sequence ID" value="NZ_JACYFG010000006.1"/>
</dbReference>
<evidence type="ECO:0000256" key="2">
    <source>
        <dbReference type="ARBA" id="ARBA00023277"/>
    </source>
</evidence>
<dbReference type="PANTHER" id="PTHR31490">
    <property type="entry name" value="GLYCOSYL HYDROLASE"/>
    <property type="match status" value="1"/>
</dbReference>
<dbReference type="GO" id="GO:0031176">
    <property type="term" value="F:endo-1,4-beta-xylanase activity"/>
    <property type="evidence" value="ECO:0007669"/>
    <property type="project" value="UniProtKB-EC"/>
</dbReference>
<dbReference type="InterPro" id="IPR044846">
    <property type="entry name" value="GH10"/>
</dbReference>
<comment type="similarity">
    <text evidence="4">Belongs to the glycosyl hydrolase 10 (cellulase F) family.</text>
</comment>
<keyword evidence="2 4" id="KW-0119">Carbohydrate metabolism</keyword>
<dbReference type="AlphaFoldDB" id="A0A927F5B2"/>
<evidence type="ECO:0000256" key="1">
    <source>
        <dbReference type="ARBA" id="ARBA00022801"/>
    </source>
</evidence>
<dbReference type="SUPFAM" id="SSF51445">
    <property type="entry name" value="(Trans)glycosidases"/>
    <property type="match status" value="1"/>
</dbReference>
<comment type="caution">
    <text evidence="7">The sequence shown here is derived from an EMBL/GenBank/DDBJ whole genome shotgun (WGS) entry which is preliminary data.</text>
</comment>
<organism evidence="7 8">
    <name type="scientific">Pelagicoccus enzymogenes</name>
    <dbReference type="NCBI Taxonomy" id="2773457"/>
    <lineage>
        <taxon>Bacteria</taxon>
        <taxon>Pseudomonadati</taxon>
        <taxon>Verrucomicrobiota</taxon>
        <taxon>Opitutia</taxon>
        <taxon>Puniceicoccales</taxon>
        <taxon>Pelagicoccaceae</taxon>
        <taxon>Pelagicoccus</taxon>
    </lineage>
</organism>
<keyword evidence="4" id="KW-0326">Glycosidase</keyword>
<dbReference type="EMBL" id="JACYFG010000006">
    <property type="protein sequence ID" value="MBD5778447.1"/>
    <property type="molecule type" value="Genomic_DNA"/>
</dbReference>
<comment type="catalytic activity">
    <reaction evidence="4">
        <text>Endohydrolysis of (1-&gt;4)-beta-D-xylosidic linkages in xylans.</text>
        <dbReference type="EC" id="3.2.1.8"/>
    </reaction>
</comment>
<keyword evidence="3 4" id="KW-0624">Polysaccharide degradation</keyword>
<gene>
    <name evidence="7" type="ORF">IEN85_03005</name>
</gene>
<sequence length="591" mass="65870">MKHATLPLLLALTCFGQTHAQDISHRKAELTVQIQSPSGAPLEGATVEIEMLNHAFRFGCAVEHHIINPSSNSYDAFTVEALQKYFNSTTYGNIMKWTYYEARSEEQNQAIAALPQSFKAFDGPDSLRLRGHVTVWGSSYQVPTRVRNSNDGTYIQQQILDHVQAYHSTFKDSGIDSYDLYNEHFAVPELLVDKIADPSDMSAQATIVASWFNKAKETDPNAVLYINDFNILNDWNGNDSRVHAYKAFVDAVRDAGGQIDGIGLQAHMDRPTTSKADVTRRLDILAAPMPPTANYPDGLPGLRLEITELDMSIRNRFFNNTWGWPNPTTEDEVAVTRAVLEGAFEHPSVDGITIWGLDDFSHWRGNAILYDNLQDEESGTSRTKADPVLKETGQLWIDKVKGEWWEDHSGTSSPNGEYVANTFKGTHRVTVTFNGESKQQIVSLSSPEDITFNFAATADDATSYEQWAGFIDWQGADSARDADPDGDGNSNLKEYFFGQDPLVLQTTDPRSYLSSDQSNGQSLDFFARAAIQSIGVEVLYSTDLASWTRIQDLAWFGDPPELETVTIGGTTVYRLNIGKNTGFFRLEFSEK</sequence>
<dbReference type="GO" id="GO:0000272">
    <property type="term" value="P:polysaccharide catabolic process"/>
    <property type="evidence" value="ECO:0007669"/>
    <property type="project" value="UniProtKB-KW"/>
</dbReference>
<dbReference type="InterPro" id="IPR017853">
    <property type="entry name" value="GH"/>
</dbReference>
<feature type="domain" description="GH10" evidence="6">
    <location>
        <begin position="46"/>
        <end position="385"/>
    </location>
</feature>
<dbReference type="PROSITE" id="PS51760">
    <property type="entry name" value="GH10_2"/>
    <property type="match status" value="1"/>
</dbReference>
<dbReference type="SMART" id="SM00633">
    <property type="entry name" value="Glyco_10"/>
    <property type="match status" value="1"/>
</dbReference>
<dbReference type="PRINTS" id="PR00134">
    <property type="entry name" value="GLHYDRLASE10"/>
</dbReference>
<dbReference type="PANTHER" id="PTHR31490:SF1">
    <property type="entry name" value="ENDO-1,4-BETA-XYLANASE 1"/>
    <property type="match status" value="1"/>
</dbReference>
<evidence type="ECO:0000259" key="6">
    <source>
        <dbReference type="PROSITE" id="PS51760"/>
    </source>
</evidence>
<name>A0A927F5B2_9BACT</name>
<dbReference type="Gene3D" id="3.20.20.80">
    <property type="entry name" value="Glycosidases"/>
    <property type="match status" value="1"/>
</dbReference>
<accession>A0A927F5B2</accession>
<evidence type="ECO:0000256" key="4">
    <source>
        <dbReference type="RuleBase" id="RU361174"/>
    </source>
</evidence>
<evidence type="ECO:0000313" key="7">
    <source>
        <dbReference type="EMBL" id="MBD5778447.1"/>
    </source>
</evidence>
<dbReference type="EC" id="3.2.1.8" evidence="4"/>
<dbReference type="InterPro" id="IPR001000">
    <property type="entry name" value="GH10_dom"/>
</dbReference>
<evidence type="ECO:0000313" key="8">
    <source>
        <dbReference type="Proteomes" id="UP000622317"/>
    </source>
</evidence>
<evidence type="ECO:0000256" key="3">
    <source>
        <dbReference type="ARBA" id="ARBA00023326"/>
    </source>
</evidence>
<protein>
    <recommendedName>
        <fullName evidence="4">Beta-xylanase</fullName>
        <ecNumber evidence="4">3.2.1.8</ecNumber>
    </recommendedName>
</protein>
<feature type="chain" id="PRO_5036927585" description="Beta-xylanase" evidence="5">
    <location>
        <begin position="21"/>
        <end position="591"/>
    </location>
</feature>
<dbReference type="Pfam" id="PF00331">
    <property type="entry name" value="Glyco_hydro_10"/>
    <property type="match status" value="1"/>
</dbReference>